<evidence type="ECO:0000313" key="9">
    <source>
        <dbReference type="Proteomes" id="UP000271241"/>
    </source>
</evidence>
<comment type="subcellular location">
    <subcellularLocation>
        <location evidence="1">Cytoplasm</location>
    </subcellularLocation>
</comment>
<dbReference type="STRING" id="78915.A0A4P9XZE3"/>
<dbReference type="Pfam" id="PF01417">
    <property type="entry name" value="ENTH"/>
    <property type="match status" value="1"/>
</dbReference>
<evidence type="ECO:0000256" key="4">
    <source>
        <dbReference type="ARBA" id="ARBA00022553"/>
    </source>
</evidence>
<dbReference type="InterPro" id="IPR013809">
    <property type="entry name" value="ENTH"/>
</dbReference>
<dbReference type="PROSITE" id="PS50942">
    <property type="entry name" value="ENTH"/>
    <property type="match status" value="1"/>
</dbReference>
<dbReference type="SMART" id="SM00273">
    <property type="entry name" value="ENTH"/>
    <property type="match status" value="1"/>
</dbReference>
<keyword evidence="4" id="KW-0597">Phosphoprotein</keyword>
<dbReference type="OrthoDB" id="4033880at2759"/>
<dbReference type="EMBL" id="KZ992426">
    <property type="protein sequence ID" value="RKP11121.1"/>
    <property type="molecule type" value="Genomic_DNA"/>
</dbReference>
<keyword evidence="5" id="KW-0446">Lipid-binding</keyword>
<dbReference type="CDD" id="cd16991">
    <property type="entry name" value="ENTH_Ent1_Ent2"/>
    <property type="match status" value="1"/>
</dbReference>
<evidence type="ECO:0000259" key="7">
    <source>
        <dbReference type="PROSITE" id="PS50942"/>
    </source>
</evidence>
<dbReference type="GO" id="GO:0006897">
    <property type="term" value="P:endocytosis"/>
    <property type="evidence" value="ECO:0007669"/>
    <property type="project" value="TreeGrafter"/>
</dbReference>
<dbReference type="GO" id="GO:0030276">
    <property type="term" value="F:clathrin binding"/>
    <property type="evidence" value="ECO:0007669"/>
    <property type="project" value="TreeGrafter"/>
</dbReference>
<name>A0A4P9XZE3_9FUNG</name>
<dbReference type="PROSITE" id="PS50330">
    <property type="entry name" value="UIM"/>
    <property type="match status" value="1"/>
</dbReference>
<dbReference type="GO" id="GO:0030125">
    <property type="term" value="C:clathrin vesicle coat"/>
    <property type="evidence" value="ECO:0007669"/>
    <property type="project" value="TreeGrafter"/>
</dbReference>
<dbReference type="PANTHER" id="PTHR12276:SF110">
    <property type="entry name" value="EPSIN-1-RELATED"/>
    <property type="match status" value="1"/>
</dbReference>
<evidence type="ECO:0000256" key="5">
    <source>
        <dbReference type="ARBA" id="ARBA00023121"/>
    </source>
</evidence>
<dbReference type="InterPro" id="IPR003903">
    <property type="entry name" value="UIM_dom"/>
</dbReference>
<gene>
    <name evidence="8" type="ORF">THASP1DRAFT_7144</name>
</gene>
<evidence type="ECO:0000256" key="2">
    <source>
        <dbReference type="ARBA" id="ARBA00010130"/>
    </source>
</evidence>
<dbReference type="PANTHER" id="PTHR12276">
    <property type="entry name" value="EPSIN/ENT-RELATED"/>
    <property type="match status" value="1"/>
</dbReference>
<keyword evidence="9" id="KW-1185">Reference proteome</keyword>
<comment type="similarity">
    <text evidence="2">Belongs to the epsin family.</text>
</comment>
<dbReference type="AlphaFoldDB" id="A0A4P9XZE3"/>
<accession>A0A4P9XZE3</accession>
<dbReference type="GO" id="GO:0005768">
    <property type="term" value="C:endosome"/>
    <property type="evidence" value="ECO:0007669"/>
    <property type="project" value="TreeGrafter"/>
</dbReference>
<dbReference type="GO" id="GO:0005886">
    <property type="term" value="C:plasma membrane"/>
    <property type="evidence" value="ECO:0007669"/>
    <property type="project" value="TreeGrafter"/>
</dbReference>
<evidence type="ECO:0000256" key="1">
    <source>
        <dbReference type="ARBA" id="ARBA00004496"/>
    </source>
</evidence>
<dbReference type="Proteomes" id="UP000271241">
    <property type="component" value="Unassembled WGS sequence"/>
</dbReference>
<proteinExistence type="inferred from homology"/>
<evidence type="ECO:0000256" key="6">
    <source>
        <dbReference type="SAM" id="MobiDB-lite"/>
    </source>
</evidence>
<sequence length="196" mass="22453">KNQLKGYTEMQAKVRNATSNDPWGPSGTVMAEIAQATFDPHAFVEIMAIVDKRLNDHGKNWRHVFKSLTLLDYLVHAGSEQVVRYAKENLYVVKTLREFQHIDDQGRDQGANVRQKAKLLTALLSDDDRLRQERKQRTHMHNRMTGYVSDDNSLAVAGSSHRPLERSRSEQGFTYDEDKDLRQAIEESKRTAAAEQ</sequence>
<dbReference type="SUPFAM" id="SSF48464">
    <property type="entry name" value="ENTH/VHS domain"/>
    <property type="match status" value="1"/>
</dbReference>
<organism evidence="8 9">
    <name type="scientific">Thamnocephalis sphaerospora</name>
    <dbReference type="NCBI Taxonomy" id="78915"/>
    <lineage>
        <taxon>Eukaryota</taxon>
        <taxon>Fungi</taxon>
        <taxon>Fungi incertae sedis</taxon>
        <taxon>Zoopagomycota</taxon>
        <taxon>Zoopagomycotina</taxon>
        <taxon>Zoopagomycetes</taxon>
        <taxon>Zoopagales</taxon>
        <taxon>Sigmoideomycetaceae</taxon>
        <taxon>Thamnocephalis</taxon>
    </lineage>
</organism>
<dbReference type="InterPro" id="IPR008942">
    <property type="entry name" value="ENTH_VHS"/>
</dbReference>
<feature type="non-terminal residue" evidence="8">
    <location>
        <position position="1"/>
    </location>
</feature>
<dbReference type="FunFam" id="1.25.40.90:FF:000006">
    <property type="entry name" value="Clathrin interactor 1"/>
    <property type="match status" value="1"/>
</dbReference>
<dbReference type="Gene3D" id="1.25.40.90">
    <property type="match status" value="1"/>
</dbReference>
<feature type="non-terminal residue" evidence="8">
    <location>
        <position position="196"/>
    </location>
</feature>
<keyword evidence="3" id="KW-0963">Cytoplasm</keyword>
<reference evidence="9" key="1">
    <citation type="journal article" date="2018" name="Nat. Microbiol.">
        <title>Leveraging single-cell genomics to expand the fungal tree of life.</title>
        <authorList>
            <person name="Ahrendt S.R."/>
            <person name="Quandt C.A."/>
            <person name="Ciobanu D."/>
            <person name="Clum A."/>
            <person name="Salamov A."/>
            <person name="Andreopoulos B."/>
            <person name="Cheng J.F."/>
            <person name="Woyke T."/>
            <person name="Pelin A."/>
            <person name="Henrissat B."/>
            <person name="Reynolds N.K."/>
            <person name="Benny G.L."/>
            <person name="Smith M.E."/>
            <person name="James T.Y."/>
            <person name="Grigoriev I.V."/>
        </authorList>
    </citation>
    <scope>NUCLEOTIDE SEQUENCE [LARGE SCALE GENOMIC DNA]</scope>
    <source>
        <strain evidence="9">RSA 1356</strain>
    </source>
</reference>
<protein>
    <recommendedName>
        <fullName evidence="7">ENTH domain-containing protein</fullName>
    </recommendedName>
</protein>
<feature type="region of interest" description="Disordered" evidence="6">
    <location>
        <begin position="136"/>
        <end position="178"/>
    </location>
</feature>
<evidence type="ECO:0000313" key="8">
    <source>
        <dbReference type="EMBL" id="RKP11121.1"/>
    </source>
</evidence>
<evidence type="ECO:0000256" key="3">
    <source>
        <dbReference type="ARBA" id="ARBA00022490"/>
    </source>
</evidence>
<dbReference type="GO" id="GO:0005543">
    <property type="term" value="F:phospholipid binding"/>
    <property type="evidence" value="ECO:0007669"/>
    <property type="project" value="TreeGrafter"/>
</dbReference>
<feature type="domain" description="ENTH" evidence="7">
    <location>
        <begin position="2"/>
        <end position="134"/>
    </location>
</feature>